<organism evidence="5 6">
    <name type="scientific">Cardiosporidium cionae</name>
    <dbReference type="NCBI Taxonomy" id="476202"/>
    <lineage>
        <taxon>Eukaryota</taxon>
        <taxon>Sar</taxon>
        <taxon>Alveolata</taxon>
        <taxon>Apicomplexa</taxon>
        <taxon>Aconoidasida</taxon>
        <taxon>Nephromycida</taxon>
        <taxon>Cardiosporidium</taxon>
    </lineage>
</organism>
<dbReference type="PANTHER" id="PTHR10953:SF29">
    <property type="entry name" value="NEDD8-ACTIVATING ENZYME E1 REGULATORY SUBUNIT"/>
    <property type="match status" value="1"/>
</dbReference>
<feature type="domain" description="THIF-type NAD/FAD binding fold" evidence="4">
    <location>
        <begin position="24"/>
        <end position="118"/>
    </location>
</feature>
<dbReference type="InterPro" id="IPR045886">
    <property type="entry name" value="ThiF/MoeB/HesA"/>
</dbReference>
<protein>
    <submittedName>
        <fullName evidence="5">ThiF family protein</fullName>
    </submittedName>
</protein>
<dbReference type="SUPFAM" id="SSF69572">
    <property type="entry name" value="Activating enzymes of the ubiquitin-like proteins"/>
    <property type="match status" value="1"/>
</dbReference>
<dbReference type="InterPro" id="IPR030667">
    <property type="entry name" value="APP-BP1"/>
</dbReference>
<keyword evidence="6" id="KW-1185">Reference proteome</keyword>
<keyword evidence="3" id="KW-0833">Ubl conjugation pathway</keyword>
<comment type="similarity">
    <text evidence="2">Belongs to the ubiquitin-activating E1 family. ULA1 subfamily.</text>
</comment>
<evidence type="ECO:0000256" key="2">
    <source>
        <dbReference type="ARBA" id="ARBA00006868"/>
    </source>
</evidence>
<dbReference type="InterPro" id="IPR000594">
    <property type="entry name" value="ThiF_NAD_FAD-bd"/>
</dbReference>
<comment type="caution">
    <text evidence="5">The sequence shown here is derived from an EMBL/GenBank/DDBJ whole genome shotgun (WGS) entry which is preliminary data.</text>
</comment>
<dbReference type="Proteomes" id="UP000823046">
    <property type="component" value="Unassembled WGS sequence"/>
</dbReference>
<dbReference type="EMBL" id="JADAQX010000009">
    <property type="protein sequence ID" value="KAF8822975.1"/>
    <property type="molecule type" value="Genomic_DNA"/>
</dbReference>
<dbReference type="PIRSF" id="PIRSF039099">
    <property type="entry name" value="APP-BP1"/>
    <property type="match status" value="1"/>
</dbReference>
<reference evidence="5 6" key="1">
    <citation type="journal article" date="2020" name="bioRxiv">
        <title>Metabolic contributions of an alphaproteobacterial endosymbiont in the apicomplexan Cardiosporidium cionae.</title>
        <authorList>
            <person name="Hunter E.S."/>
            <person name="Paight C.J."/>
            <person name="Lane C.E."/>
        </authorList>
    </citation>
    <scope>NUCLEOTIDE SEQUENCE [LARGE SCALE GENOMIC DNA]</scope>
    <source>
        <strain evidence="5">ESH_2018</strain>
    </source>
</reference>
<dbReference type="Pfam" id="PF00899">
    <property type="entry name" value="ThiF"/>
    <property type="match status" value="1"/>
</dbReference>
<evidence type="ECO:0000313" key="6">
    <source>
        <dbReference type="Proteomes" id="UP000823046"/>
    </source>
</evidence>
<dbReference type="PANTHER" id="PTHR10953">
    <property type="entry name" value="UBIQUITIN-ACTIVATING ENZYME E1"/>
    <property type="match status" value="1"/>
</dbReference>
<comment type="pathway">
    <text evidence="1">Protein modification; protein neddylation.</text>
</comment>
<gene>
    <name evidence="5" type="ORF">IE077_001552</name>
</gene>
<evidence type="ECO:0000256" key="3">
    <source>
        <dbReference type="ARBA" id="ARBA00022786"/>
    </source>
</evidence>
<evidence type="ECO:0000313" key="5">
    <source>
        <dbReference type="EMBL" id="KAF8822975.1"/>
    </source>
</evidence>
<dbReference type="Gene3D" id="3.40.50.720">
    <property type="entry name" value="NAD(P)-binding Rossmann-like Domain"/>
    <property type="match status" value="2"/>
</dbReference>
<dbReference type="InterPro" id="IPR035985">
    <property type="entry name" value="Ubiquitin-activating_enz"/>
</dbReference>
<evidence type="ECO:0000259" key="4">
    <source>
        <dbReference type="Pfam" id="PF00899"/>
    </source>
</evidence>
<evidence type="ECO:0000256" key="1">
    <source>
        <dbReference type="ARBA" id="ARBA00005032"/>
    </source>
</evidence>
<sequence>MHNTWNKEISDRFTSSLFAFDSKYDRQMRLWGDHGQNRLNESSICILGASAVATESVKNLILPGIKQFTLIEDKVVTKGDIGQNYFLSVEDEGNQRATAVLPKLLELNPAVEGTALVMNPCDLIELVYNNYFFPDGSYRSCFSEDGATKITEVQTKYQKLDPSATQCTQHTSFFEGFSLLICTQLPLKFQMRLGKIAALLHVPLISLNSLGMFASLRIFAKEHVIIQHENRNITNAMDLRLNGPFDELESFVDNFCLDELDDVHRAHVPFLILLKKTMQKWRHLSATDFPKTTEEKDLFKTLLLAYCRSSSDANASEALKHVHLVFERHEIPLCVQNILEEALDRCRGGIPSFDDSQSTVSRAQKRNNCMKTERSSIELSENEKFWWLARAVAAFVDANKVLPLKGDLPDMTSDTSTYMEIQSIYRKRAMDDILAVKTSLCIDLNHANGKPTSNMPHISDDYISFFCRNARQIKIIKYRELVEEYNSQTIQRDAYISEMKDHESLLPWYIIAWAADRFNENFQRYPGCDQVRLNDDVEKLQEEVRLLLQYLHFDDLFTVESKIIKQFAYFGGCEMHTTSAFIGGIAAQEAIKLLSNQFLPLNNTYLWNAIVGRGQALEL</sequence>
<name>A0ABQ7JGH5_9APIC</name>
<accession>A0ABQ7JGH5</accession>
<proteinExistence type="inferred from homology"/>